<evidence type="ECO:0000313" key="2">
    <source>
        <dbReference type="Proteomes" id="UP000004994"/>
    </source>
</evidence>
<name>K4CDE9_SOLLC</name>
<dbReference type="EnsemblPlants" id="Solyc07g032050.1.1">
    <property type="protein sequence ID" value="Solyc07g032050.1.1"/>
    <property type="gene ID" value="Solyc07g032050.1"/>
</dbReference>
<keyword evidence="2" id="KW-1185">Reference proteome</keyword>
<dbReference type="AlphaFoldDB" id="K4CDE9"/>
<dbReference type="Gramene" id="Solyc07g032050.1.1">
    <property type="protein sequence ID" value="Solyc07g032050.1.1"/>
    <property type="gene ID" value="Solyc07g032050.1"/>
</dbReference>
<dbReference type="InParanoid" id="K4CDE9"/>
<organism evidence="1">
    <name type="scientific">Solanum lycopersicum</name>
    <name type="common">Tomato</name>
    <name type="synonym">Lycopersicon esculentum</name>
    <dbReference type="NCBI Taxonomy" id="4081"/>
    <lineage>
        <taxon>Eukaryota</taxon>
        <taxon>Viridiplantae</taxon>
        <taxon>Streptophyta</taxon>
        <taxon>Embryophyta</taxon>
        <taxon>Tracheophyta</taxon>
        <taxon>Spermatophyta</taxon>
        <taxon>Magnoliopsida</taxon>
        <taxon>eudicotyledons</taxon>
        <taxon>Gunneridae</taxon>
        <taxon>Pentapetalae</taxon>
        <taxon>asterids</taxon>
        <taxon>lamiids</taxon>
        <taxon>Solanales</taxon>
        <taxon>Solanaceae</taxon>
        <taxon>Solanoideae</taxon>
        <taxon>Solaneae</taxon>
        <taxon>Solanum</taxon>
        <taxon>Solanum subgen. Lycopersicon</taxon>
    </lineage>
</organism>
<reference evidence="1" key="1">
    <citation type="journal article" date="2012" name="Nature">
        <title>The tomato genome sequence provides insights into fleshy fruit evolution.</title>
        <authorList>
            <consortium name="Tomato Genome Consortium"/>
        </authorList>
    </citation>
    <scope>NUCLEOTIDE SEQUENCE [LARGE SCALE GENOMIC DNA]</scope>
    <source>
        <strain evidence="1">cv. Heinz 1706</strain>
    </source>
</reference>
<evidence type="ECO:0000313" key="1">
    <source>
        <dbReference type="EnsemblPlants" id="Solyc07g032050.1.1"/>
    </source>
</evidence>
<dbReference type="Proteomes" id="UP000004994">
    <property type="component" value="Chromosome 7"/>
</dbReference>
<dbReference type="HOGENOM" id="CLU_1368289_0_0_1"/>
<proteinExistence type="predicted"/>
<accession>K4CDE9</accession>
<protein>
    <submittedName>
        <fullName evidence="1">Uncharacterized protein</fullName>
    </submittedName>
</protein>
<dbReference type="PaxDb" id="4081-Solyc07g032050.1.1"/>
<reference evidence="1" key="2">
    <citation type="submission" date="2015-06" db="UniProtKB">
        <authorList>
            <consortium name="EnsemblPlants"/>
        </authorList>
    </citation>
    <scope>IDENTIFICATION</scope>
    <source>
        <strain evidence="1">cv. Heinz 1706</strain>
    </source>
</reference>
<sequence length="200" mass="22514">MLIFFNYPNVTGSFEAVDSSFMKRPFPSINIKSFLGPHGDSEGIKFVSLEVWFQCLSFCTLLLCHLVLALQFGFHQALKEVQFSSLFMEIPYLVVKSVVIQKFSTTTILSTSAFSAFSPDAYVCVIQLMTSLMGVPCGHLFCTVPSFCVWSCGLEEKFYFLWGCFCLLIYVEVSFGSCPLVPNFQYNSLLVVSLTENFAY</sequence>